<gene>
    <name evidence="2" type="ORF">PS833_05497</name>
</gene>
<dbReference type="InterPro" id="IPR011051">
    <property type="entry name" value="RmlC_Cupin_sf"/>
</dbReference>
<evidence type="ECO:0000259" key="1">
    <source>
        <dbReference type="Pfam" id="PF07883"/>
    </source>
</evidence>
<sequence>MFPVVDLVTLARSLPADTDYSLGQLSSSSLVLLNLKPQPYPIELHSETERILVLHGEAGVEFDQGEVRLACGALLVLPPGQRHTFSADSDAVVLAIFGEPA</sequence>
<dbReference type="InterPro" id="IPR013096">
    <property type="entry name" value="Cupin_2"/>
</dbReference>
<dbReference type="Gene3D" id="2.60.120.10">
    <property type="entry name" value="Jelly Rolls"/>
    <property type="match status" value="1"/>
</dbReference>
<dbReference type="OrthoDB" id="9794183at2"/>
<dbReference type="SUPFAM" id="SSF51182">
    <property type="entry name" value="RmlC-like cupins"/>
    <property type="match status" value="1"/>
</dbReference>
<dbReference type="EMBL" id="CABVHU010000018">
    <property type="protein sequence ID" value="VVO37441.1"/>
    <property type="molecule type" value="Genomic_DNA"/>
</dbReference>
<dbReference type="Pfam" id="PF07883">
    <property type="entry name" value="Cupin_2"/>
    <property type="match status" value="1"/>
</dbReference>
<dbReference type="RefSeq" id="WP_150800622.1">
    <property type="nucleotide sequence ID" value="NZ_CABVHU010000018.1"/>
</dbReference>
<feature type="domain" description="Cupin type-2" evidence="1">
    <location>
        <begin position="41"/>
        <end position="96"/>
    </location>
</feature>
<accession>A0A5E7FDC8</accession>
<protein>
    <recommendedName>
        <fullName evidence="1">Cupin type-2 domain-containing protein</fullName>
    </recommendedName>
</protein>
<reference evidence="2 3" key="1">
    <citation type="submission" date="2019-09" db="EMBL/GenBank/DDBJ databases">
        <authorList>
            <person name="Chandra G."/>
            <person name="Truman W A."/>
        </authorList>
    </citation>
    <scope>NUCLEOTIDE SEQUENCE [LARGE SCALE GENOMIC DNA]</scope>
    <source>
        <strain evidence="2">PS833</strain>
    </source>
</reference>
<dbReference type="Proteomes" id="UP000409037">
    <property type="component" value="Unassembled WGS sequence"/>
</dbReference>
<organism evidence="2 3">
    <name type="scientific">Pseudomonas fluorescens</name>
    <dbReference type="NCBI Taxonomy" id="294"/>
    <lineage>
        <taxon>Bacteria</taxon>
        <taxon>Pseudomonadati</taxon>
        <taxon>Pseudomonadota</taxon>
        <taxon>Gammaproteobacteria</taxon>
        <taxon>Pseudomonadales</taxon>
        <taxon>Pseudomonadaceae</taxon>
        <taxon>Pseudomonas</taxon>
    </lineage>
</organism>
<name>A0A5E7FDC8_PSEFL</name>
<dbReference type="AlphaFoldDB" id="A0A5E7FDC8"/>
<evidence type="ECO:0000313" key="3">
    <source>
        <dbReference type="Proteomes" id="UP000409037"/>
    </source>
</evidence>
<evidence type="ECO:0000313" key="2">
    <source>
        <dbReference type="EMBL" id="VVO37441.1"/>
    </source>
</evidence>
<proteinExistence type="predicted"/>
<dbReference type="InterPro" id="IPR014710">
    <property type="entry name" value="RmlC-like_jellyroll"/>
</dbReference>